<dbReference type="Pfam" id="PF02538">
    <property type="entry name" value="Hydantoinase_B"/>
    <property type="match status" value="1"/>
</dbReference>
<comment type="caution">
    <text evidence="2">The sequence shown here is derived from an EMBL/GenBank/DDBJ whole genome shotgun (WGS) entry which is preliminary data.</text>
</comment>
<feature type="domain" description="Hydantoinase B/oxoprolinase" evidence="1">
    <location>
        <begin position="3"/>
        <end position="512"/>
    </location>
</feature>
<dbReference type="InterPro" id="IPR045079">
    <property type="entry name" value="Oxoprolinase-like"/>
</dbReference>
<dbReference type="EMBL" id="QDKM01000009">
    <property type="protein sequence ID" value="PVH27784.1"/>
    <property type="molecule type" value="Genomic_DNA"/>
</dbReference>
<evidence type="ECO:0000259" key="1">
    <source>
        <dbReference type="Pfam" id="PF02538"/>
    </source>
</evidence>
<dbReference type="GO" id="GO:0005829">
    <property type="term" value="C:cytosol"/>
    <property type="evidence" value="ECO:0007669"/>
    <property type="project" value="TreeGrafter"/>
</dbReference>
<evidence type="ECO:0000313" key="3">
    <source>
        <dbReference type="Proteomes" id="UP000245911"/>
    </source>
</evidence>
<dbReference type="PANTHER" id="PTHR11365">
    <property type="entry name" value="5-OXOPROLINASE RELATED"/>
    <property type="match status" value="1"/>
</dbReference>
<protein>
    <submittedName>
        <fullName evidence="2">5-oxoprolinase</fullName>
    </submittedName>
</protein>
<name>A0A2T8HQT4_9RHOB</name>
<dbReference type="Proteomes" id="UP000245911">
    <property type="component" value="Unassembled WGS sequence"/>
</dbReference>
<keyword evidence="3" id="KW-1185">Reference proteome</keyword>
<gene>
    <name evidence="2" type="ORF">DDE20_15905</name>
</gene>
<dbReference type="PANTHER" id="PTHR11365:SF23">
    <property type="entry name" value="HYPOTHETICAL 5-OXOPROLINASE (EUROFUNG)-RELATED"/>
    <property type="match status" value="1"/>
</dbReference>
<dbReference type="GO" id="GO:0017168">
    <property type="term" value="F:5-oxoprolinase (ATP-hydrolyzing) activity"/>
    <property type="evidence" value="ECO:0007669"/>
    <property type="project" value="TreeGrafter"/>
</dbReference>
<sequence length="521" mass="55028">MRDQFTLSVVQAALDSAAEEMFEVLRKTAMSPIIYEVLDVGTGVTAADGSLVSSGAGIPSFVGVLDKSVTAILAKQGDDIHEGDVFLTNDPNFGGVTHLNDVVVAEPVFYGGEVIAWVASIAHWGDIGGSTPGSMATDVTGIIAEGLRLPIVRLFSKGERNDAVADIISTNSRLPDFVTGDLWAQVSAGRRAARLIRGLCARYGAEVLREAIADAQATGLARAKKGLAALPKGTFDVAQAQDDGSTWRASITISDDAFTVDLRAAPDQTEGPYNTCHDGALVACQILFKALTDPERYANAGSFAPLKVITRPGSIFDPSEDAAHGYYFETRIRLIDMLWRGLAEQAGADLPAGSFASIFGVVIAGEHPDTGRRYTMVEPQMGGWGATPERAGNDAMFSTNHGDTFNCPIEVAEARYGFEVIEKTLGPVQRVEGEHSGGRGVQTRYRMRGRGVMSSGFSHGVVPVWALPGATEGGCNSLTLTRDGTPEAQPTFVSKLTLQAGDEFTVATAQGGNARARVPSA</sequence>
<accession>A0A2T8HQT4</accession>
<dbReference type="OrthoDB" id="9761586at2"/>
<proteinExistence type="predicted"/>
<dbReference type="RefSeq" id="WP_116559512.1">
    <property type="nucleotide sequence ID" value="NZ_QDKM01000009.1"/>
</dbReference>
<reference evidence="2 3" key="1">
    <citation type="submission" date="2018-04" db="EMBL/GenBank/DDBJ databases">
        <title>Pararhodobacter oceanense sp. nov., isolated from marine intertidal sediment.</title>
        <authorList>
            <person name="Wang X.-L."/>
            <person name="Du Z.-J."/>
        </authorList>
    </citation>
    <scope>NUCLEOTIDE SEQUENCE [LARGE SCALE GENOMIC DNA]</scope>
    <source>
        <strain evidence="2 3">AM505</strain>
    </source>
</reference>
<dbReference type="GO" id="GO:0006749">
    <property type="term" value="P:glutathione metabolic process"/>
    <property type="evidence" value="ECO:0007669"/>
    <property type="project" value="TreeGrafter"/>
</dbReference>
<dbReference type="InterPro" id="IPR003692">
    <property type="entry name" value="Hydantoinase_B"/>
</dbReference>
<evidence type="ECO:0000313" key="2">
    <source>
        <dbReference type="EMBL" id="PVH27784.1"/>
    </source>
</evidence>
<dbReference type="AlphaFoldDB" id="A0A2T8HQT4"/>
<organism evidence="2 3">
    <name type="scientific">Pararhodobacter oceanensis</name>
    <dbReference type="NCBI Taxonomy" id="2172121"/>
    <lineage>
        <taxon>Bacteria</taxon>
        <taxon>Pseudomonadati</taxon>
        <taxon>Pseudomonadota</taxon>
        <taxon>Alphaproteobacteria</taxon>
        <taxon>Rhodobacterales</taxon>
        <taxon>Paracoccaceae</taxon>
        <taxon>Pararhodobacter</taxon>
    </lineage>
</organism>